<sequence length="171" mass="17328">MSVGSGNPVKVAAVEDALADVPGVAVESADVDSGVPEQPRGRAETIEGAETRAERALAAGDYDLGVGVEGGVAEIESRPGLYLIMWAAATDGERTGRGAGPTIRLPESMADPVREGRELGPVVDEVLGTENVGEGKGAAGILSGDAIDRRSSLAHAVGAALGPFVTPHYDE</sequence>
<name>A0AAV3T5T8_9EURY</name>
<dbReference type="InterPro" id="IPR029001">
    <property type="entry name" value="ITPase-like_fam"/>
</dbReference>
<dbReference type="NCBIfam" id="TIGR00258">
    <property type="entry name" value="inosine/xanthosine triphosphatase"/>
    <property type="match status" value="1"/>
</dbReference>
<dbReference type="InterPro" id="IPR002786">
    <property type="entry name" value="Non_canon_purine_NTPase"/>
</dbReference>
<dbReference type="GO" id="GO:0006772">
    <property type="term" value="P:thiamine metabolic process"/>
    <property type="evidence" value="ECO:0007669"/>
    <property type="project" value="TreeGrafter"/>
</dbReference>
<evidence type="ECO:0000256" key="7">
    <source>
        <dbReference type="ARBA" id="ARBA00023080"/>
    </source>
</evidence>
<dbReference type="GO" id="GO:0009117">
    <property type="term" value="P:nucleotide metabolic process"/>
    <property type="evidence" value="ECO:0007669"/>
    <property type="project" value="UniProtKB-KW"/>
</dbReference>
<accession>A0AAV3T5T8</accession>
<evidence type="ECO:0000256" key="6">
    <source>
        <dbReference type="ARBA" id="ARBA00022842"/>
    </source>
</evidence>
<evidence type="ECO:0000256" key="3">
    <source>
        <dbReference type="ARBA" id="ARBA00022723"/>
    </source>
</evidence>
<dbReference type="Pfam" id="PF01931">
    <property type="entry name" value="NTPase_I-T"/>
    <property type="match status" value="1"/>
</dbReference>
<evidence type="ECO:0000256" key="10">
    <source>
        <dbReference type="ARBA" id="ARBA00048174"/>
    </source>
</evidence>
<evidence type="ECO:0000256" key="8">
    <source>
        <dbReference type="ARBA" id="ARBA00023211"/>
    </source>
</evidence>
<dbReference type="GO" id="GO:0000166">
    <property type="term" value="F:nucleotide binding"/>
    <property type="evidence" value="ECO:0007669"/>
    <property type="project" value="UniProtKB-KW"/>
</dbReference>
<keyword evidence="8" id="KW-0464">Manganese</keyword>
<keyword evidence="5" id="KW-0378">Hydrolase</keyword>
<comment type="cofactor">
    <cofactor evidence="1">
        <name>Mn(2+)</name>
        <dbReference type="ChEBI" id="CHEBI:29035"/>
    </cofactor>
</comment>
<dbReference type="GO" id="GO:0103023">
    <property type="term" value="F:ITPase activity"/>
    <property type="evidence" value="ECO:0007669"/>
    <property type="project" value="UniProtKB-EC"/>
</dbReference>
<protein>
    <recommendedName>
        <fullName evidence="9">inosine/xanthosine triphosphatase</fullName>
        <ecNumber evidence="9">3.6.1.73</ecNumber>
    </recommendedName>
</protein>
<evidence type="ECO:0000313" key="13">
    <source>
        <dbReference type="EMBL" id="GAA0661060.1"/>
    </source>
</evidence>
<dbReference type="AlphaFoldDB" id="A0AAV3T5T8"/>
<dbReference type="EC" id="3.6.1.73" evidence="9"/>
<evidence type="ECO:0000256" key="2">
    <source>
        <dbReference type="ARBA" id="ARBA00001946"/>
    </source>
</evidence>
<reference evidence="13 14" key="1">
    <citation type="journal article" date="2019" name="Int. J. Syst. Evol. Microbiol.">
        <title>The Global Catalogue of Microorganisms (GCM) 10K type strain sequencing project: providing services to taxonomists for standard genome sequencing and annotation.</title>
        <authorList>
            <consortium name="The Broad Institute Genomics Platform"/>
            <consortium name="The Broad Institute Genome Sequencing Center for Infectious Disease"/>
            <person name="Wu L."/>
            <person name="Ma J."/>
        </authorList>
    </citation>
    <scope>NUCLEOTIDE SEQUENCE [LARGE SCALE GENOMIC DNA]</scope>
    <source>
        <strain evidence="13 14">JCM 16328</strain>
    </source>
</reference>
<comment type="catalytic activity">
    <reaction evidence="11">
        <text>XTP + H2O = XDP + phosphate + H(+)</text>
        <dbReference type="Rhea" id="RHEA:28406"/>
        <dbReference type="ChEBI" id="CHEBI:15377"/>
        <dbReference type="ChEBI" id="CHEBI:15378"/>
        <dbReference type="ChEBI" id="CHEBI:43474"/>
        <dbReference type="ChEBI" id="CHEBI:59884"/>
        <dbReference type="ChEBI" id="CHEBI:61314"/>
        <dbReference type="EC" id="3.6.1.73"/>
    </reaction>
</comment>
<comment type="catalytic activity">
    <reaction evidence="10">
        <text>ITP + H2O = IDP + phosphate + H(+)</text>
        <dbReference type="Rhea" id="RHEA:28330"/>
        <dbReference type="ChEBI" id="CHEBI:15377"/>
        <dbReference type="ChEBI" id="CHEBI:15378"/>
        <dbReference type="ChEBI" id="CHEBI:43474"/>
        <dbReference type="ChEBI" id="CHEBI:58280"/>
        <dbReference type="ChEBI" id="CHEBI:61402"/>
        <dbReference type="EC" id="3.6.1.73"/>
    </reaction>
</comment>
<keyword evidence="4" id="KW-0547">Nucleotide-binding</keyword>
<dbReference type="InterPro" id="IPR050299">
    <property type="entry name" value="YjjX_NTPase"/>
</dbReference>
<evidence type="ECO:0000256" key="5">
    <source>
        <dbReference type="ARBA" id="ARBA00022801"/>
    </source>
</evidence>
<dbReference type="EMBL" id="BAAADV010000001">
    <property type="protein sequence ID" value="GAA0661060.1"/>
    <property type="molecule type" value="Genomic_DNA"/>
</dbReference>
<evidence type="ECO:0000256" key="11">
    <source>
        <dbReference type="ARBA" id="ARBA00048781"/>
    </source>
</evidence>
<dbReference type="FunFam" id="3.90.950.10:FF:000002">
    <property type="entry name" value="Inosine/xanthosine triphosphatase"/>
    <property type="match status" value="1"/>
</dbReference>
<organism evidence="13 14">
    <name type="scientific">Natronoarchaeum mannanilyticum</name>
    <dbReference type="NCBI Taxonomy" id="926360"/>
    <lineage>
        <taxon>Archaea</taxon>
        <taxon>Methanobacteriati</taxon>
        <taxon>Methanobacteriota</taxon>
        <taxon>Stenosarchaea group</taxon>
        <taxon>Halobacteria</taxon>
        <taxon>Halobacteriales</taxon>
        <taxon>Natronoarchaeaceae</taxon>
    </lineage>
</organism>
<dbReference type="PANTHER" id="PTHR34699:SF2">
    <property type="entry name" value="NON-CANONICAL PURINE NTP PHOSPHATASE_PRRC1 DOMAIN-CONTAINING PROTEIN"/>
    <property type="match status" value="1"/>
</dbReference>
<keyword evidence="7" id="KW-0546">Nucleotide metabolism</keyword>
<dbReference type="InterPro" id="IPR026533">
    <property type="entry name" value="NTPase/PRRC1"/>
</dbReference>
<evidence type="ECO:0000313" key="14">
    <source>
        <dbReference type="Proteomes" id="UP001500420"/>
    </source>
</evidence>
<gene>
    <name evidence="13" type="primary">yjjX</name>
    <name evidence="13" type="ORF">GCM10009020_01460</name>
</gene>
<proteinExistence type="predicted"/>
<dbReference type="Proteomes" id="UP001500420">
    <property type="component" value="Unassembled WGS sequence"/>
</dbReference>
<comment type="caution">
    <text evidence="13">The sequence shown here is derived from an EMBL/GenBank/DDBJ whole genome shotgun (WGS) entry which is preliminary data.</text>
</comment>
<evidence type="ECO:0000256" key="9">
    <source>
        <dbReference type="ARBA" id="ARBA00038901"/>
    </source>
</evidence>
<feature type="domain" description="Non-canonical purine NTP phosphatase/PRRC1" evidence="12">
    <location>
        <begin position="4"/>
        <end position="165"/>
    </location>
</feature>
<keyword evidence="6" id="KW-0460">Magnesium</keyword>
<dbReference type="Gene3D" id="3.90.950.10">
    <property type="match status" value="1"/>
</dbReference>
<evidence type="ECO:0000259" key="12">
    <source>
        <dbReference type="Pfam" id="PF01931"/>
    </source>
</evidence>
<evidence type="ECO:0000256" key="1">
    <source>
        <dbReference type="ARBA" id="ARBA00001936"/>
    </source>
</evidence>
<keyword evidence="14" id="KW-1185">Reference proteome</keyword>
<comment type="cofactor">
    <cofactor evidence="2">
        <name>Mg(2+)</name>
        <dbReference type="ChEBI" id="CHEBI:18420"/>
    </cofactor>
</comment>
<dbReference type="SUPFAM" id="SSF52972">
    <property type="entry name" value="ITPase-like"/>
    <property type="match status" value="1"/>
</dbReference>
<dbReference type="GO" id="GO:0046872">
    <property type="term" value="F:metal ion binding"/>
    <property type="evidence" value="ECO:0007669"/>
    <property type="project" value="UniProtKB-KW"/>
</dbReference>
<dbReference type="PANTHER" id="PTHR34699">
    <property type="match status" value="1"/>
</dbReference>
<evidence type="ECO:0000256" key="4">
    <source>
        <dbReference type="ARBA" id="ARBA00022741"/>
    </source>
</evidence>
<keyword evidence="3" id="KW-0479">Metal-binding</keyword>